<dbReference type="GO" id="GO:1990116">
    <property type="term" value="P:ribosome-associated ubiquitin-dependent protein catabolic process"/>
    <property type="evidence" value="ECO:0007669"/>
    <property type="project" value="TreeGrafter"/>
</dbReference>
<dbReference type="GO" id="GO:0072344">
    <property type="term" value="P:rescue of stalled ribosome"/>
    <property type="evidence" value="ECO:0007669"/>
    <property type="project" value="TreeGrafter"/>
</dbReference>
<organism evidence="2 3">
    <name type="scientific">Thyridium curvatum</name>
    <dbReference type="NCBI Taxonomy" id="1093900"/>
    <lineage>
        <taxon>Eukaryota</taxon>
        <taxon>Fungi</taxon>
        <taxon>Dikarya</taxon>
        <taxon>Ascomycota</taxon>
        <taxon>Pezizomycotina</taxon>
        <taxon>Sordariomycetes</taxon>
        <taxon>Sordariomycetidae</taxon>
        <taxon>Thyridiales</taxon>
        <taxon>Thyridiaceae</taxon>
        <taxon>Thyridium</taxon>
    </lineage>
</organism>
<feature type="compositionally biased region" description="Acidic residues" evidence="1">
    <location>
        <begin position="680"/>
        <end position="689"/>
    </location>
</feature>
<feature type="region of interest" description="Disordered" evidence="1">
    <location>
        <begin position="1"/>
        <end position="124"/>
    </location>
</feature>
<name>A0A507AVX5_9PEZI</name>
<dbReference type="InterPro" id="IPR006994">
    <property type="entry name" value="TCF25/Rqc1"/>
</dbReference>
<keyword evidence="3" id="KW-1185">Reference proteome</keyword>
<feature type="compositionally biased region" description="Basic residues" evidence="1">
    <location>
        <begin position="91"/>
        <end position="105"/>
    </location>
</feature>
<evidence type="ECO:0000313" key="3">
    <source>
        <dbReference type="Proteomes" id="UP000319257"/>
    </source>
</evidence>
<evidence type="ECO:0008006" key="4">
    <source>
        <dbReference type="Google" id="ProtNLM"/>
    </source>
</evidence>
<reference evidence="2 3" key="1">
    <citation type="submission" date="2019-06" db="EMBL/GenBank/DDBJ databases">
        <title>Draft genome sequence of the filamentous fungus Phialemoniopsis curvata isolated from diesel fuel.</title>
        <authorList>
            <person name="Varaljay V.A."/>
            <person name="Lyon W.J."/>
            <person name="Crouch A.L."/>
            <person name="Drake C.E."/>
            <person name="Hollomon J.M."/>
            <person name="Nadeau L.J."/>
            <person name="Nunn H.S."/>
            <person name="Stevenson B.S."/>
            <person name="Bojanowski C.L."/>
            <person name="Crookes-Goodson W.J."/>
        </authorList>
    </citation>
    <scope>NUCLEOTIDE SEQUENCE [LARGE SCALE GENOMIC DNA]</scope>
    <source>
        <strain evidence="2 3">D216</strain>
    </source>
</reference>
<dbReference type="GO" id="GO:1990112">
    <property type="term" value="C:RQC complex"/>
    <property type="evidence" value="ECO:0007669"/>
    <property type="project" value="TreeGrafter"/>
</dbReference>
<dbReference type="RefSeq" id="XP_030993584.1">
    <property type="nucleotide sequence ID" value="XM_031142107.1"/>
</dbReference>
<dbReference type="STRING" id="1093900.A0A507AVX5"/>
<dbReference type="GeneID" id="41974818"/>
<dbReference type="AlphaFoldDB" id="A0A507AVX5"/>
<sequence>MSSRQLRKLRKQQDLPGLSEDTQHVEEEEESEDEPISRPARPNPFSGFAALADDGEDDGDDHDEADDGGDDAEAPISEPTKPSEEPARAATKSKKSKKKKGKKKGANADTAATTSKTANHVPAAEDDIDRALAELNIEQSTRDASDKTQDQYSQELARLLSITTNHLKVINEMRALFGRETIQAAAAEDDSQQNANQRRARHLPQQVDLETYLKGYPGRTISEVMMRRNPFVQGKETWPRSAAGGLTMKQITSNPNANYVEYAFEHDKSYIALEASFYAYVQMYDPMRIVHFLHQHPYHVSSLIQVSKVAKQDQNSALSADLCERALFTFGRVTLSSFRKHIEQGRARMDFRRPENRQFWLAGYLYIKSLVMKGTYRTALEWAKLFLGIDPSDNYSMINYIHVLAIRAYEADWLLRFFDSELFNEACWTPSPMHDYVRQSSALARLQLKDVSGAKADIVRGIERVPWLYASLFSALNIDTPKSIWGIQPRDTQEELYTNLYIHMAKSLWDNPQATSVLVEAANMAQKPDVAKIPETEDVTLPIARFVYLDNTPALMTLLPREMLHADPNFDFDPLPPPRAENVFSNEIQELPWMPTSQSRQQPDPAVLAQMIPGFDPGLLDDELIAAEAEAEAEMEAEAEDGTGDVDDLQYGVFNRFINYFWPGRAGPEEGNAAGTGPEDGSEPSDEEDGTPRRNGP</sequence>
<proteinExistence type="predicted"/>
<feature type="compositionally biased region" description="Basic residues" evidence="1">
    <location>
        <begin position="1"/>
        <end position="10"/>
    </location>
</feature>
<evidence type="ECO:0000256" key="1">
    <source>
        <dbReference type="SAM" id="MobiDB-lite"/>
    </source>
</evidence>
<gene>
    <name evidence="2" type="ORF">E0L32_007371</name>
</gene>
<dbReference type="OrthoDB" id="205993at2759"/>
<feature type="region of interest" description="Disordered" evidence="1">
    <location>
        <begin position="665"/>
        <end position="697"/>
    </location>
</feature>
<dbReference type="EMBL" id="SKBQ01000045">
    <property type="protein sequence ID" value="TPX11873.1"/>
    <property type="molecule type" value="Genomic_DNA"/>
</dbReference>
<dbReference type="Pfam" id="PF04910">
    <property type="entry name" value="Tcf25"/>
    <property type="match status" value="1"/>
</dbReference>
<comment type="caution">
    <text evidence="2">The sequence shown here is derived from an EMBL/GenBank/DDBJ whole genome shotgun (WGS) entry which is preliminary data.</text>
</comment>
<feature type="compositionally biased region" description="Acidic residues" evidence="1">
    <location>
        <begin position="53"/>
        <end position="73"/>
    </location>
</feature>
<dbReference type="Proteomes" id="UP000319257">
    <property type="component" value="Unassembled WGS sequence"/>
</dbReference>
<dbReference type="InParanoid" id="A0A507AVX5"/>
<protein>
    <recommendedName>
        <fullName evidence="4">Transcription factor 25</fullName>
    </recommendedName>
</protein>
<accession>A0A507AVX5</accession>
<evidence type="ECO:0000313" key="2">
    <source>
        <dbReference type="EMBL" id="TPX11873.1"/>
    </source>
</evidence>
<dbReference type="PANTHER" id="PTHR22684:SF0">
    <property type="entry name" value="RIBOSOME QUALITY CONTROL COMPLEX SUBUNIT TCF25"/>
    <property type="match status" value="1"/>
</dbReference>
<dbReference type="PANTHER" id="PTHR22684">
    <property type="entry name" value="NULP1-RELATED"/>
    <property type="match status" value="1"/>
</dbReference>